<feature type="domain" description="Cytochrome c" evidence="10">
    <location>
        <begin position="22"/>
        <end position="125"/>
    </location>
</feature>
<evidence type="ECO:0000256" key="3">
    <source>
        <dbReference type="ARBA" id="ARBA00022531"/>
    </source>
</evidence>
<evidence type="ECO:0000256" key="4">
    <source>
        <dbReference type="ARBA" id="ARBA00022617"/>
    </source>
</evidence>
<reference evidence="11 12" key="1">
    <citation type="submission" date="2019-06" db="EMBL/GenBank/DDBJ databases">
        <title>Whole genome sequence for Rhodospirillaceae sp. R148.</title>
        <authorList>
            <person name="Wang G."/>
        </authorList>
    </citation>
    <scope>NUCLEOTIDE SEQUENCE [LARGE SCALE GENOMIC DNA]</scope>
    <source>
        <strain evidence="11 12">R148</strain>
    </source>
</reference>
<dbReference type="OrthoDB" id="9805828at2"/>
<evidence type="ECO:0000256" key="5">
    <source>
        <dbReference type="ARBA" id="ARBA00022723"/>
    </source>
</evidence>
<name>A0A545TMZ9_9PROT</name>
<protein>
    <submittedName>
        <fullName evidence="11">C-type cytochrome</fullName>
    </submittedName>
</protein>
<dbReference type="InterPro" id="IPR009056">
    <property type="entry name" value="Cyt_c-like_dom"/>
</dbReference>
<comment type="caution">
    <text evidence="11">The sequence shown here is derived from an EMBL/GenBank/DDBJ whole genome shotgun (WGS) entry which is preliminary data.</text>
</comment>
<keyword evidence="12" id="KW-1185">Reference proteome</keyword>
<evidence type="ECO:0000256" key="7">
    <source>
        <dbReference type="ARBA" id="ARBA00023004"/>
    </source>
</evidence>
<keyword evidence="6" id="KW-0249">Electron transport</keyword>
<sequence length="230" mass="24740">MRSLAILVALLLPASSAVAEVGDAERGAKVFRKCVSCHQVGGTAKNRVGPHLNGVFGRAAGAVAGFRYSDHMKRASADGLVWTFETLDAFLENPKSLVSATRMSFRGLKKAQDRADILAYLRQYSDKPSDIPESEPTLRDGGPNLDPAVLSLQGDPAYGEYLSSECTTCHQADGSNQGIPSITSWPAENFVVAMHAYKQQLRPHPVMQMLAGRLSDEEIAALAAYFSGLD</sequence>
<dbReference type="PROSITE" id="PS51007">
    <property type="entry name" value="CYTC"/>
    <property type="match status" value="2"/>
</dbReference>
<gene>
    <name evidence="11" type="ORF">FKG95_18820</name>
</gene>
<dbReference type="PANTHER" id="PTHR11961">
    <property type="entry name" value="CYTOCHROME C"/>
    <property type="match status" value="1"/>
</dbReference>
<proteinExistence type="predicted"/>
<evidence type="ECO:0000256" key="9">
    <source>
        <dbReference type="SAM" id="SignalP"/>
    </source>
</evidence>
<keyword evidence="7 8" id="KW-0408">Iron</keyword>
<evidence type="ECO:0000313" key="11">
    <source>
        <dbReference type="EMBL" id="TQV78605.1"/>
    </source>
</evidence>
<dbReference type="RefSeq" id="WP_142897938.1">
    <property type="nucleotide sequence ID" value="NZ_ML660057.1"/>
</dbReference>
<evidence type="ECO:0000256" key="6">
    <source>
        <dbReference type="ARBA" id="ARBA00022982"/>
    </source>
</evidence>
<dbReference type="SUPFAM" id="SSF46626">
    <property type="entry name" value="Cytochrome c"/>
    <property type="match status" value="2"/>
</dbReference>
<dbReference type="Pfam" id="PF13442">
    <property type="entry name" value="Cytochrome_CBB3"/>
    <property type="match status" value="1"/>
</dbReference>
<feature type="signal peptide" evidence="9">
    <location>
        <begin position="1"/>
        <end position="19"/>
    </location>
</feature>
<evidence type="ECO:0000256" key="8">
    <source>
        <dbReference type="PROSITE-ProRule" id="PRU00433"/>
    </source>
</evidence>
<dbReference type="EMBL" id="VHSH01000006">
    <property type="protein sequence ID" value="TQV78605.1"/>
    <property type="molecule type" value="Genomic_DNA"/>
</dbReference>
<dbReference type="InterPro" id="IPR002327">
    <property type="entry name" value="Cyt_c_1A/1B"/>
</dbReference>
<dbReference type="Gene3D" id="1.10.760.10">
    <property type="entry name" value="Cytochrome c-like domain"/>
    <property type="match status" value="2"/>
</dbReference>
<dbReference type="Proteomes" id="UP000315252">
    <property type="component" value="Unassembled WGS sequence"/>
</dbReference>
<dbReference type="InterPro" id="IPR036909">
    <property type="entry name" value="Cyt_c-like_dom_sf"/>
</dbReference>
<comment type="function">
    <text evidence="1">Cytochrome c2 is found mainly in purple, non-sulfur, photosynthetic bacteria where it functions as the electron donor to the oxidized bacteriochlorophyll in the photophosphorylation pathway. However, it may also have a role in the respiratory chain and is found in some non-photosynthetic bacteria.</text>
</comment>
<evidence type="ECO:0000256" key="1">
    <source>
        <dbReference type="ARBA" id="ARBA00003590"/>
    </source>
</evidence>
<dbReference type="AlphaFoldDB" id="A0A545TMZ9"/>
<keyword evidence="3" id="KW-0602">Photosynthesis</keyword>
<dbReference type="Pfam" id="PF00034">
    <property type="entry name" value="Cytochrom_C"/>
    <property type="match status" value="1"/>
</dbReference>
<keyword evidence="4 8" id="KW-0349">Heme</keyword>
<keyword evidence="9" id="KW-0732">Signal</keyword>
<feature type="chain" id="PRO_5022129838" evidence="9">
    <location>
        <begin position="20"/>
        <end position="230"/>
    </location>
</feature>
<evidence type="ECO:0000259" key="10">
    <source>
        <dbReference type="PROSITE" id="PS51007"/>
    </source>
</evidence>
<organism evidence="11 12">
    <name type="scientific">Denitrobaculum tricleocarpae</name>
    <dbReference type="NCBI Taxonomy" id="2591009"/>
    <lineage>
        <taxon>Bacteria</taxon>
        <taxon>Pseudomonadati</taxon>
        <taxon>Pseudomonadota</taxon>
        <taxon>Alphaproteobacteria</taxon>
        <taxon>Rhodospirillales</taxon>
        <taxon>Rhodospirillaceae</taxon>
        <taxon>Denitrobaculum</taxon>
    </lineage>
</organism>
<dbReference type="GO" id="GO:0046872">
    <property type="term" value="F:metal ion binding"/>
    <property type="evidence" value="ECO:0007669"/>
    <property type="project" value="UniProtKB-KW"/>
</dbReference>
<keyword evidence="5 8" id="KW-0479">Metal-binding</keyword>
<evidence type="ECO:0000313" key="12">
    <source>
        <dbReference type="Proteomes" id="UP000315252"/>
    </source>
</evidence>
<keyword evidence="2" id="KW-0813">Transport</keyword>
<dbReference type="GO" id="GO:0015979">
    <property type="term" value="P:photosynthesis"/>
    <property type="evidence" value="ECO:0007669"/>
    <property type="project" value="UniProtKB-KW"/>
</dbReference>
<dbReference type="GO" id="GO:0009055">
    <property type="term" value="F:electron transfer activity"/>
    <property type="evidence" value="ECO:0007669"/>
    <property type="project" value="InterPro"/>
</dbReference>
<feature type="domain" description="Cytochrome c" evidence="10">
    <location>
        <begin position="154"/>
        <end position="230"/>
    </location>
</feature>
<evidence type="ECO:0000256" key="2">
    <source>
        <dbReference type="ARBA" id="ARBA00022448"/>
    </source>
</evidence>
<dbReference type="PRINTS" id="PR00604">
    <property type="entry name" value="CYTCHRMECIAB"/>
</dbReference>
<accession>A0A545TMZ9</accession>
<dbReference type="GO" id="GO:0020037">
    <property type="term" value="F:heme binding"/>
    <property type="evidence" value="ECO:0007669"/>
    <property type="project" value="InterPro"/>
</dbReference>